<evidence type="ECO:0000313" key="1">
    <source>
        <dbReference type="EMBL" id="CCC91046.1"/>
    </source>
</evidence>
<protein>
    <submittedName>
        <fullName evidence="1">Uncharacterized protein TCIL3000_6_2920</fullName>
    </submittedName>
</protein>
<organism evidence="1">
    <name type="scientific">Trypanosoma congolense (strain IL3000)</name>
    <dbReference type="NCBI Taxonomy" id="1068625"/>
    <lineage>
        <taxon>Eukaryota</taxon>
        <taxon>Discoba</taxon>
        <taxon>Euglenozoa</taxon>
        <taxon>Kinetoplastea</taxon>
        <taxon>Metakinetoplastina</taxon>
        <taxon>Trypanosomatida</taxon>
        <taxon>Trypanosomatidae</taxon>
        <taxon>Trypanosoma</taxon>
        <taxon>Nannomonas</taxon>
    </lineage>
</organism>
<dbReference type="EMBL" id="HE575319">
    <property type="protein sequence ID" value="CCC91046.1"/>
    <property type="molecule type" value="Genomic_DNA"/>
</dbReference>
<dbReference type="VEuPathDB" id="TriTrypDB:TcIL3000_6_2920"/>
<gene>
    <name evidence="1" type="ORF">TCIL3000_6_2920</name>
</gene>
<accession>G0UNT5</accession>
<reference evidence="1" key="1">
    <citation type="journal article" date="2012" name="Proc. Natl. Acad. Sci. U.S.A.">
        <title>Antigenic diversity is generated by distinct evolutionary mechanisms in African trypanosome species.</title>
        <authorList>
            <person name="Jackson A.P."/>
            <person name="Berry A."/>
            <person name="Aslett M."/>
            <person name="Allison H.C."/>
            <person name="Burton P."/>
            <person name="Vavrova-Anderson J."/>
            <person name="Brown R."/>
            <person name="Browne H."/>
            <person name="Corton N."/>
            <person name="Hauser H."/>
            <person name="Gamble J."/>
            <person name="Gilderthorp R."/>
            <person name="Marcello L."/>
            <person name="McQuillan J."/>
            <person name="Otto T.D."/>
            <person name="Quail M.A."/>
            <person name="Sanders M.J."/>
            <person name="van Tonder A."/>
            <person name="Ginger M.L."/>
            <person name="Field M.C."/>
            <person name="Barry J.D."/>
            <person name="Hertz-Fowler C."/>
            <person name="Berriman M."/>
        </authorList>
    </citation>
    <scope>NUCLEOTIDE SEQUENCE</scope>
    <source>
        <strain evidence="1">IL3000</strain>
    </source>
</reference>
<dbReference type="AlphaFoldDB" id="G0UNT5"/>
<name>G0UNT5_TRYCI</name>
<sequence>MYHHLPSHTGPHSLSKGAQRGILKKRTENPDYERGWKGQLVASRLWRPVLANPEARMALRRNATNLSPLFDTCWTAPIVHNPKWTLSARPGRGIRVGEPTVPETLQPVDGSVQPLGNVTWVEHVTDGIDPVHESPRPFRTAALVVHPPPFFERCRPVSPSRPRRASDGAS</sequence>
<proteinExistence type="predicted"/>